<protein>
    <submittedName>
        <fullName evidence="1">Uncharacterized protein</fullName>
    </submittedName>
</protein>
<proteinExistence type="predicted"/>
<gene>
    <name evidence="1" type="ORF">FTUN_1191</name>
</gene>
<organism evidence="1 2">
    <name type="scientific">Frigoriglobus tundricola</name>
    <dbReference type="NCBI Taxonomy" id="2774151"/>
    <lineage>
        <taxon>Bacteria</taxon>
        <taxon>Pseudomonadati</taxon>
        <taxon>Planctomycetota</taxon>
        <taxon>Planctomycetia</taxon>
        <taxon>Gemmatales</taxon>
        <taxon>Gemmataceae</taxon>
        <taxon>Frigoriglobus</taxon>
    </lineage>
</organism>
<dbReference type="EMBL" id="CP053452">
    <property type="protein sequence ID" value="QJW93683.1"/>
    <property type="molecule type" value="Genomic_DNA"/>
</dbReference>
<dbReference type="AlphaFoldDB" id="A0A6M5YK77"/>
<name>A0A6M5YK77_9BACT</name>
<evidence type="ECO:0000313" key="1">
    <source>
        <dbReference type="EMBL" id="QJW93683.1"/>
    </source>
</evidence>
<evidence type="ECO:0000313" key="2">
    <source>
        <dbReference type="Proteomes" id="UP000503447"/>
    </source>
</evidence>
<accession>A0A6M5YK77</accession>
<sequence>MGEMNRTTIKTGEDRLYSAEPYFKFRAPLAAKSARSGQSGASGVGLVRIFRTCLNTETG</sequence>
<dbReference type="Proteomes" id="UP000503447">
    <property type="component" value="Chromosome"/>
</dbReference>
<keyword evidence="2" id="KW-1185">Reference proteome</keyword>
<reference evidence="2" key="1">
    <citation type="submission" date="2020-05" db="EMBL/GenBank/DDBJ databases">
        <title>Frigoriglobus tundricola gen. nov., sp. nov., a psychrotolerant cellulolytic planctomycete of the family Gemmataceae with two divergent copies of 16S rRNA gene.</title>
        <authorList>
            <person name="Kulichevskaya I.S."/>
            <person name="Ivanova A.A."/>
            <person name="Naumoff D.G."/>
            <person name="Beletsky A.V."/>
            <person name="Rijpstra W.I.C."/>
            <person name="Sinninghe Damste J.S."/>
            <person name="Mardanov A.V."/>
            <person name="Ravin N.V."/>
            <person name="Dedysh S.N."/>
        </authorList>
    </citation>
    <scope>NUCLEOTIDE SEQUENCE [LARGE SCALE GENOMIC DNA]</scope>
    <source>
        <strain evidence="2">PL17</strain>
    </source>
</reference>
<dbReference type="KEGG" id="ftj:FTUN_1191"/>